<organism evidence="9 10">
    <name type="scientific">Paenibacillus plantiphilus</name>
    <dbReference type="NCBI Taxonomy" id="2905650"/>
    <lineage>
        <taxon>Bacteria</taxon>
        <taxon>Bacillati</taxon>
        <taxon>Bacillota</taxon>
        <taxon>Bacilli</taxon>
        <taxon>Bacillales</taxon>
        <taxon>Paenibacillaceae</taxon>
        <taxon>Paenibacillus</taxon>
    </lineage>
</organism>
<feature type="domain" description="RecX third three-helical" evidence="7">
    <location>
        <begin position="169"/>
        <end position="214"/>
    </location>
</feature>
<evidence type="ECO:0000313" key="10">
    <source>
        <dbReference type="Proteomes" id="UP000838686"/>
    </source>
</evidence>
<dbReference type="InterPro" id="IPR003783">
    <property type="entry name" value="Regulatory_RecX"/>
</dbReference>
<dbReference type="RefSeq" id="WP_236339271.1">
    <property type="nucleotide sequence ID" value="NZ_CAKMMF010000004.1"/>
</dbReference>
<dbReference type="InterPro" id="IPR053925">
    <property type="entry name" value="RecX_HTH_3rd"/>
</dbReference>
<dbReference type="HAMAP" id="MF_01114">
    <property type="entry name" value="RecX"/>
    <property type="match status" value="1"/>
</dbReference>
<proteinExistence type="inferred from homology"/>
<evidence type="ECO:0000256" key="2">
    <source>
        <dbReference type="ARBA" id="ARBA00009695"/>
    </source>
</evidence>
<reference evidence="9" key="1">
    <citation type="submission" date="2022-01" db="EMBL/GenBank/DDBJ databases">
        <authorList>
            <person name="Criscuolo A."/>
        </authorList>
    </citation>
    <scope>NUCLEOTIDE SEQUENCE</scope>
    <source>
        <strain evidence="9">CIP111893</strain>
    </source>
</reference>
<dbReference type="Pfam" id="PF21981">
    <property type="entry name" value="RecX_HTH3"/>
    <property type="match status" value="1"/>
</dbReference>
<evidence type="ECO:0000259" key="8">
    <source>
        <dbReference type="Pfam" id="PF21982"/>
    </source>
</evidence>
<dbReference type="Proteomes" id="UP000838686">
    <property type="component" value="Unassembled WGS sequence"/>
</dbReference>
<evidence type="ECO:0000256" key="5">
    <source>
        <dbReference type="HAMAP-Rule" id="MF_01114"/>
    </source>
</evidence>
<dbReference type="InterPro" id="IPR053926">
    <property type="entry name" value="RecX_HTH_1st"/>
</dbReference>
<keyword evidence="4 5" id="KW-0963">Cytoplasm</keyword>
<dbReference type="Pfam" id="PF21982">
    <property type="entry name" value="RecX_HTH1"/>
    <property type="match status" value="1"/>
</dbReference>
<dbReference type="PANTHER" id="PTHR33602:SF1">
    <property type="entry name" value="REGULATORY PROTEIN RECX FAMILY PROTEIN"/>
    <property type="match status" value="1"/>
</dbReference>
<gene>
    <name evidence="5 9" type="primary">recX</name>
    <name evidence="9" type="ORF">PAECIP111893_00935</name>
</gene>
<comment type="similarity">
    <text evidence="2 5">Belongs to the RecX family.</text>
</comment>
<accession>A0ABM9BYW0</accession>
<evidence type="ECO:0000313" key="9">
    <source>
        <dbReference type="EMBL" id="CAH1197745.1"/>
    </source>
</evidence>
<evidence type="ECO:0000259" key="6">
    <source>
        <dbReference type="Pfam" id="PF02631"/>
    </source>
</evidence>
<dbReference type="EMBL" id="CAKMMF010000004">
    <property type="protein sequence ID" value="CAH1197745.1"/>
    <property type="molecule type" value="Genomic_DNA"/>
</dbReference>
<evidence type="ECO:0000256" key="1">
    <source>
        <dbReference type="ARBA" id="ARBA00004496"/>
    </source>
</evidence>
<evidence type="ECO:0000256" key="3">
    <source>
        <dbReference type="ARBA" id="ARBA00018111"/>
    </source>
</evidence>
<dbReference type="PANTHER" id="PTHR33602">
    <property type="entry name" value="REGULATORY PROTEIN RECX FAMILY PROTEIN"/>
    <property type="match status" value="1"/>
</dbReference>
<evidence type="ECO:0000256" key="4">
    <source>
        <dbReference type="ARBA" id="ARBA00022490"/>
    </source>
</evidence>
<comment type="function">
    <text evidence="5">Modulates RecA activity.</text>
</comment>
<dbReference type="InterPro" id="IPR036388">
    <property type="entry name" value="WH-like_DNA-bd_sf"/>
</dbReference>
<comment type="caution">
    <text evidence="9">The sequence shown here is derived from an EMBL/GenBank/DDBJ whole genome shotgun (WGS) entry which is preliminary data.</text>
</comment>
<feature type="domain" description="RecX second three-helical" evidence="6">
    <location>
        <begin position="121"/>
        <end position="161"/>
    </location>
</feature>
<dbReference type="Gene3D" id="1.10.10.10">
    <property type="entry name" value="Winged helix-like DNA-binding domain superfamily/Winged helix DNA-binding domain"/>
    <property type="match status" value="3"/>
</dbReference>
<feature type="domain" description="RecX first three-helical" evidence="8">
    <location>
        <begin position="75"/>
        <end position="114"/>
    </location>
</feature>
<evidence type="ECO:0000259" key="7">
    <source>
        <dbReference type="Pfam" id="PF21981"/>
    </source>
</evidence>
<comment type="subcellular location">
    <subcellularLocation>
        <location evidence="1 5">Cytoplasm</location>
    </subcellularLocation>
</comment>
<keyword evidence="10" id="KW-1185">Reference proteome</keyword>
<protein>
    <recommendedName>
        <fullName evidence="3 5">Regulatory protein RecX</fullName>
    </recommendedName>
</protein>
<sequence length="232" mass="26604">MEEDVLAAEEGTLLITSVEGDPKGRQRYLLYVNGSTEPFMSIHEDLLLRYRLFKGREIHAEELREINEEDSHHRAYVMALSYLGARPRTNKEISRYLARKGVEEASCEKALQRLRQERLVDDDSYAAQFAAERMRNQLKGRRLLRQELEQRGIAKETAKEAAESLDREAEAEVATRAALKKWPHVKGEPRDRKRKLMAFLLRRGFPSDAVKQALEAALESDKLDAEGPALDN</sequence>
<name>A0ABM9BYW0_9BACL</name>
<dbReference type="InterPro" id="IPR053924">
    <property type="entry name" value="RecX_HTH_2nd"/>
</dbReference>
<dbReference type="Pfam" id="PF02631">
    <property type="entry name" value="RecX_HTH2"/>
    <property type="match status" value="1"/>
</dbReference>